<comment type="similarity">
    <text evidence="2">Belongs to the CFAP157 family.</text>
</comment>
<sequence>MGKKGKGGGKKKQAKEDKEVLPEVDKEFYEIQITDLNQKLARLRSRCSELESENEDVKKSLQKLDEDRADIIAYLRRTLQSKADEIAELQERLVALQQTREAEKTAFQEKIKSMEHDFKSMHEQLNSEIKLLNGKLNSLEEFRREREELMNKFTRQEEEMEEQEKRHKIALYEVERKFIVGKDELKKDMENKLLQLSLDFQTTTDIRIATTTQRVIRENVAVNNEINVLMESWKGLHEENADLKKKERDLKIEAEIQREDNKILLKKNLIQNRIIEKISMMQMRLQDTLRAMEKVQWMNKVAEDKLIAAKKALHAEREISQRLKQLLEARDAEECQHVVDLHELRQHCRTLETMIETATEAVRQALNVQEEPDEDEAYNLSQRESLLSILLELFDKPELLTTEPIEPLQSIDTIIYTKGNLGLISKPEEDTKKIEEDRPDGSSTSIGSDNKEKDSDSITALSKAPKPKKSAQSTSSNTSKKHS</sequence>
<keyword evidence="6" id="KW-0966">Cell projection</keyword>
<dbReference type="GO" id="GO:0036064">
    <property type="term" value="C:ciliary basal body"/>
    <property type="evidence" value="ECO:0007669"/>
    <property type="project" value="TreeGrafter"/>
</dbReference>
<evidence type="ECO:0000256" key="6">
    <source>
        <dbReference type="ARBA" id="ARBA00023273"/>
    </source>
</evidence>
<dbReference type="PANTHER" id="PTHR31954">
    <property type="entry name" value="CILIA- AND FLAGELLA-ASSOCIATED PROTEIN 157"/>
    <property type="match status" value="1"/>
</dbReference>
<evidence type="ECO:0000256" key="7">
    <source>
        <dbReference type="SAM" id="Coils"/>
    </source>
</evidence>
<comment type="subcellular location">
    <subcellularLocation>
        <location evidence="1">Cell projection</location>
        <location evidence="1">Cilium</location>
    </subcellularLocation>
</comment>
<evidence type="ECO:0000256" key="5">
    <source>
        <dbReference type="ARBA" id="ARBA00023069"/>
    </source>
</evidence>
<evidence type="ECO:0000313" key="9">
    <source>
        <dbReference type="EMBL" id="JAS83388.1"/>
    </source>
</evidence>
<evidence type="ECO:0000256" key="4">
    <source>
        <dbReference type="ARBA" id="ARBA00023054"/>
    </source>
</evidence>
<feature type="coiled-coil region" evidence="7">
    <location>
        <begin position="26"/>
        <end position="166"/>
    </location>
</feature>
<dbReference type="PANTHER" id="PTHR31954:SF1">
    <property type="entry name" value="CILIA- AND FLAGELLA-ASSOCIATED PROTEIN 157"/>
    <property type="match status" value="1"/>
</dbReference>
<evidence type="ECO:0000256" key="1">
    <source>
        <dbReference type="ARBA" id="ARBA00004138"/>
    </source>
</evidence>
<name>A0A1B6I8Z0_9HEMI</name>
<dbReference type="EMBL" id="GECU01024318">
    <property type="protein sequence ID" value="JAS83388.1"/>
    <property type="molecule type" value="Transcribed_RNA"/>
</dbReference>
<keyword evidence="5" id="KW-0969">Cilium</keyword>
<accession>A0A1B6I8Z0</accession>
<evidence type="ECO:0000256" key="8">
    <source>
        <dbReference type="SAM" id="MobiDB-lite"/>
    </source>
</evidence>
<evidence type="ECO:0000256" key="2">
    <source>
        <dbReference type="ARBA" id="ARBA00010841"/>
    </source>
</evidence>
<organism evidence="9">
    <name type="scientific">Homalodisca liturata</name>
    <dbReference type="NCBI Taxonomy" id="320908"/>
    <lineage>
        <taxon>Eukaryota</taxon>
        <taxon>Metazoa</taxon>
        <taxon>Ecdysozoa</taxon>
        <taxon>Arthropoda</taxon>
        <taxon>Hexapoda</taxon>
        <taxon>Insecta</taxon>
        <taxon>Pterygota</taxon>
        <taxon>Neoptera</taxon>
        <taxon>Paraneoptera</taxon>
        <taxon>Hemiptera</taxon>
        <taxon>Auchenorrhyncha</taxon>
        <taxon>Membracoidea</taxon>
        <taxon>Cicadellidae</taxon>
        <taxon>Cicadellinae</taxon>
        <taxon>Proconiini</taxon>
        <taxon>Homalodisca</taxon>
    </lineage>
</organism>
<dbReference type="InterPro" id="IPR038844">
    <property type="entry name" value="CFAP157"/>
</dbReference>
<keyword evidence="4 7" id="KW-0175">Coiled coil</keyword>
<gene>
    <name evidence="9" type="ORF">g.9584</name>
</gene>
<dbReference type="GO" id="GO:0008017">
    <property type="term" value="F:microtubule binding"/>
    <property type="evidence" value="ECO:0007669"/>
    <property type="project" value="TreeGrafter"/>
</dbReference>
<reference evidence="9" key="1">
    <citation type="submission" date="2015-11" db="EMBL/GenBank/DDBJ databases">
        <title>De novo transcriptome assembly of four potential Pierce s Disease insect vectors from Arizona vineyards.</title>
        <authorList>
            <person name="Tassone E.E."/>
        </authorList>
    </citation>
    <scope>NUCLEOTIDE SEQUENCE</scope>
</reference>
<dbReference type="AlphaFoldDB" id="A0A1B6I8Z0"/>
<protein>
    <recommendedName>
        <fullName evidence="3">Cilia- and flagella-associated protein 157</fullName>
    </recommendedName>
</protein>
<feature type="region of interest" description="Disordered" evidence="8">
    <location>
        <begin position="427"/>
        <end position="483"/>
    </location>
</feature>
<proteinExistence type="inferred from homology"/>
<feature type="compositionally biased region" description="Basic and acidic residues" evidence="8">
    <location>
        <begin position="427"/>
        <end position="440"/>
    </location>
</feature>
<evidence type="ECO:0000256" key="3">
    <source>
        <dbReference type="ARBA" id="ARBA00014087"/>
    </source>
</evidence>